<sequence>MGYKGVHFKFNLNPTEQNDVYGVIRNNLEESKPQIKPYNDTTEKYYDNKVGAHFPFDDMFKKLQRVQRHRVLMEGERNMDFGKRLLNQIKIIQEEEDDALSSISSIRRQSNIKVRKYRPKLNQTTVKKDPPPIVQKTESIALPLNQSHLKQFKSSKKSGGGNHSQLRMSDGFTKSTLSSSTNNKEEIDIWLNKQCKTFFKVRKRIQDLTLKDKNEKQTLDYFQRQANIRKRVYSKDLNFQANRKLLDENSLNKH</sequence>
<dbReference type="Proteomes" id="UP000039865">
    <property type="component" value="Unassembled WGS sequence"/>
</dbReference>
<proteinExistence type="predicted"/>
<evidence type="ECO:0000313" key="2">
    <source>
        <dbReference type="EMBL" id="CDW73715.1"/>
    </source>
</evidence>
<keyword evidence="3" id="KW-1185">Reference proteome</keyword>
<protein>
    <submittedName>
        <fullName evidence="2">Uncharacterized protein</fullName>
    </submittedName>
</protein>
<reference evidence="2 3" key="1">
    <citation type="submission" date="2014-06" db="EMBL/GenBank/DDBJ databases">
        <authorList>
            <person name="Swart Estienne"/>
        </authorList>
    </citation>
    <scope>NUCLEOTIDE SEQUENCE [LARGE SCALE GENOMIC DNA]</scope>
    <source>
        <strain evidence="2 3">130c</strain>
    </source>
</reference>
<feature type="region of interest" description="Disordered" evidence="1">
    <location>
        <begin position="152"/>
        <end position="179"/>
    </location>
</feature>
<gene>
    <name evidence="2" type="primary">Contig19421.g20593</name>
    <name evidence="2" type="ORF">STYLEM_2701</name>
</gene>
<accession>A0A077ZUZ3</accession>
<organism evidence="2 3">
    <name type="scientific">Stylonychia lemnae</name>
    <name type="common">Ciliate</name>
    <dbReference type="NCBI Taxonomy" id="5949"/>
    <lineage>
        <taxon>Eukaryota</taxon>
        <taxon>Sar</taxon>
        <taxon>Alveolata</taxon>
        <taxon>Ciliophora</taxon>
        <taxon>Intramacronucleata</taxon>
        <taxon>Spirotrichea</taxon>
        <taxon>Stichotrichia</taxon>
        <taxon>Sporadotrichida</taxon>
        <taxon>Oxytrichidae</taxon>
        <taxon>Stylonychinae</taxon>
        <taxon>Stylonychia</taxon>
    </lineage>
</organism>
<evidence type="ECO:0000313" key="3">
    <source>
        <dbReference type="Proteomes" id="UP000039865"/>
    </source>
</evidence>
<name>A0A077ZUZ3_STYLE</name>
<dbReference type="EMBL" id="CCKQ01002605">
    <property type="protein sequence ID" value="CDW73715.1"/>
    <property type="molecule type" value="Genomic_DNA"/>
</dbReference>
<dbReference type="AlphaFoldDB" id="A0A077ZUZ3"/>
<evidence type="ECO:0000256" key="1">
    <source>
        <dbReference type="SAM" id="MobiDB-lite"/>
    </source>
</evidence>
<dbReference type="InParanoid" id="A0A077ZUZ3"/>